<protein>
    <recommendedName>
        <fullName evidence="3">54S ribosomal protein L20, mitochondrial</fullName>
    </recommendedName>
</protein>
<dbReference type="AlphaFoldDB" id="A0A0L0P8G3"/>
<sequence length="182" mass="21475">MFKSAVRRYSLKSLPYEAQPKNKYNAQRSAFNLKPVRPQGLIYNPPASAPTYRETPKLFLPKNDPRLKILEGKWKVYSEEELDNMPLIYGIKKEKDYSLTPEVVGEILKLRRENPDEWTVPKLAKKFNVDKVKVNVISGISKERQEKVLQELEEVKLTWSAKRKLARQDREKRTQQWLRGEF</sequence>
<dbReference type="VEuPathDB" id="FungiDB:CJJ07_000836"/>
<reference evidence="2" key="1">
    <citation type="journal article" date="2015" name="BMC Genomics">
        <title>Draft genome of a commonly misdiagnosed multidrug resistant pathogen Candida auris.</title>
        <authorList>
            <person name="Chatterjee S."/>
            <person name="Alampalli S.V."/>
            <person name="Nageshan R.K."/>
            <person name="Chettiar S.T."/>
            <person name="Joshi S."/>
            <person name="Tatu U.S."/>
        </authorList>
    </citation>
    <scope>NUCLEOTIDE SEQUENCE [LARGE SCALE GENOMIC DNA]</scope>
    <source>
        <strain evidence="2">6684</strain>
    </source>
</reference>
<dbReference type="InterPro" id="IPR024388">
    <property type="entry name" value="Ribosomal_mL58"/>
</dbReference>
<comment type="caution">
    <text evidence="1">The sequence shown here is derived from an EMBL/GenBank/DDBJ whole genome shotgun (WGS) entry which is preliminary data.</text>
</comment>
<dbReference type="VEuPathDB" id="FungiDB:CJJ09_000018"/>
<dbReference type="Pfam" id="PF12824">
    <property type="entry name" value="MRP-L20"/>
    <property type="match status" value="1"/>
</dbReference>
<dbReference type="GO" id="GO:0005762">
    <property type="term" value="C:mitochondrial large ribosomal subunit"/>
    <property type="evidence" value="ECO:0007669"/>
    <property type="project" value="TreeGrafter"/>
</dbReference>
<dbReference type="GO" id="GO:0003735">
    <property type="term" value="F:structural constituent of ribosome"/>
    <property type="evidence" value="ECO:0007669"/>
    <property type="project" value="TreeGrafter"/>
</dbReference>
<dbReference type="VEuPathDB" id="FungiDB:QG37_00030"/>
<dbReference type="PANTHER" id="PTHR28266:SF1">
    <property type="entry name" value="LARGE RIBOSOMAL SUBUNIT PROTEIN ML58"/>
    <property type="match status" value="1"/>
</dbReference>
<dbReference type="Proteomes" id="UP000037122">
    <property type="component" value="Unassembled WGS sequence"/>
</dbReference>
<organism evidence="1 2">
    <name type="scientific">Candidozyma auris</name>
    <name type="common">Yeast</name>
    <name type="synonym">Candida auris</name>
    <dbReference type="NCBI Taxonomy" id="498019"/>
    <lineage>
        <taxon>Eukaryota</taxon>
        <taxon>Fungi</taxon>
        <taxon>Dikarya</taxon>
        <taxon>Ascomycota</taxon>
        <taxon>Saccharomycotina</taxon>
        <taxon>Pichiomycetes</taxon>
        <taxon>Metschnikowiaceae</taxon>
        <taxon>Candidozyma</taxon>
    </lineage>
</organism>
<dbReference type="VEuPathDB" id="FungiDB:CJI97_004153"/>
<proteinExistence type="predicted"/>
<name>A0A0L0P8G3_CANAR</name>
<evidence type="ECO:0008006" key="3">
    <source>
        <dbReference type="Google" id="ProtNLM"/>
    </source>
</evidence>
<dbReference type="VEuPathDB" id="FungiDB:B9J08_004085"/>
<evidence type="ECO:0000313" key="2">
    <source>
        <dbReference type="Proteomes" id="UP000037122"/>
    </source>
</evidence>
<evidence type="ECO:0000313" key="1">
    <source>
        <dbReference type="EMBL" id="KNE02658.1"/>
    </source>
</evidence>
<dbReference type="VEuPathDB" id="FungiDB:CJI96_0002612"/>
<dbReference type="PANTHER" id="PTHR28266">
    <property type="entry name" value="54S RIBOSOMAL PROTEIN L20, MITOCHONDRIAL"/>
    <property type="match status" value="1"/>
</dbReference>
<dbReference type="EMBL" id="LGST01000002">
    <property type="protein sequence ID" value="KNE02658.1"/>
    <property type="molecule type" value="Genomic_DNA"/>
</dbReference>
<gene>
    <name evidence="1" type="ORF">QG37_00030</name>
</gene>
<accession>A0A0L0P8G3</accession>